<dbReference type="AlphaFoldDB" id="A0A3N0Y745"/>
<proteinExistence type="predicted"/>
<dbReference type="SUPFAM" id="SSF55159">
    <property type="entry name" value="eIF1-like"/>
    <property type="match status" value="1"/>
</dbReference>
<dbReference type="PANTHER" id="PTHR12217:SF4">
    <property type="entry name" value="EUKARYOTIC TRANSLATION INITIATION FACTOR 2D"/>
    <property type="match status" value="1"/>
</dbReference>
<comment type="caution">
    <text evidence="4">The sequence shown here is derived from an EMBL/GenBank/DDBJ whole genome shotgun (WGS) entry which is preliminary data.</text>
</comment>
<dbReference type="InterPro" id="IPR001950">
    <property type="entry name" value="SUI1"/>
</dbReference>
<feature type="domain" description="SUI1" evidence="3">
    <location>
        <begin position="49"/>
        <end position="107"/>
    </location>
</feature>
<dbReference type="InterPro" id="IPR039759">
    <property type="entry name" value="eIF2D_SUI1"/>
</dbReference>
<dbReference type="InterPro" id="IPR036877">
    <property type="entry name" value="SUI1_dom_sf"/>
</dbReference>
<keyword evidence="1 4" id="KW-0396">Initiation factor</keyword>
<dbReference type="EMBL" id="RJVU01051590">
    <property type="protein sequence ID" value="ROL41618.1"/>
    <property type="molecule type" value="Genomic_DNA"/>
</dbReference>
<dbReference type="OrthoDB" id="199771at2759"/>
<reference evidence="4 5" key="1">
    <citation type="submission" date="2018-10" db="EMBL/GenBank/DDBJ databases">
        <title>Genome assembly for a Yunnan-Guizhou Plateau 3E fish, Anabarilius grahami (Regan), and its evolutionary and genetic applications.</title>
        <authorList>
            <person name="Jiang W."/>
        </authorList>
    </citation>
    <scope>NUCLEOTIDE SEQUENCE [LARGE SCALE GENOMIC DNA]</scope>
    <source>
        <strain evidence="4">AG-KIZ</strain>
        <tissue evidence="4">Muscle</tissue>
    </source>
</reference>
<dbReference type="PROSITE" id="PS50296">
    <property type="entry name" value="SUI1"/>
    <property type="match status" value="1"/>
</dbReference>
<keyword evidence="5" id="KW-1185">Reference proteome</keyword>
<feature type="region of interest" description="Disordered" evidence="2">
    <location>
        <begin position="1"/>
        <end position="43"/>
    </location>
</feature>
<accession>A0A3N0Y745</accession>
<keyword evidence="1 4" id="KW-0648">Protein biosynthesis</keyword>
<evidence type="ECO:0000259" key="3">
    <source>
        <dbReference type="PROSITE" id="PS50296"/>
    </source>
</evidence>
<dbReference type="PANTHER" id="PTHR12217">
    <property type="entry name" value="EUKARYOTIC TRANSLATION INITIATION FACTOR 2D"/>
    <property type="match status" value="1"/>
</dbReference>
<dbReference type="GO" id="GO:0003743">
    <property type="term" value="F:translation initiation factor activity"/>
    <property type="evidence" value="ECO:0007669"/>
    <property type="project" value="UniProtKB-KW"/>
</dbReference>
<gene>
    <name evidence="4" type="ORF">DPX16_22961</name>
</gene>
<evidence type="ECO:0000313" key="4">
    <source>
        <dbReference type="EMBL" id="ROL41618.1"/>
    </source>
</evidence>
<dbReference type="Pfam" id="PF01253">
    <property type="entry name" value="SUI1"/>
    <property type="match status" value="1"/>
</dbReference>
<evidence type="ECO:0000313" key="5">
    <source>
        <dbReference type="Proteomes" id="UP000281406"/>
    </source>
</evidence>
<name>A0A3N0Y745_ANAGA</name>
<dbReference type="CDD" id="cd11608">
    <property type="entry name" value="eIF2D_C"/>
    <property type="match status" value="1"/>
</dbReference>
<sequence>MIAATVKPQHKQGPEPPGRDADSSSLGKSAKREQSKQQTNTQQCPQALLIKNLEAFGLDPAVVADTLQRQVQASCVLNESPGAKNRVLVQIQGNQVQHVGKLLLDRYQIPRKYVQGLDKAPKPGKKK</sequence>
<dbReference type="Proteomes" id="UP000281406">
    <property type="component" value="Unassembled WGS sequence"/>
</dbReference>
<dbReference type="GO" id="GO:0001731">
    <property type="term" value="P:formation of translation preinitiation complex"/>
    <property type="evidence" value="ECO:0007669"/>
    <property type="project" value="InterPro"/>
</dbReference>
<protein>
    <submittedName>
        <fullName evidence="4">Eukaryotic translation initiation factor 2D</fullName>
    </submittedName>
</protein>
<evidence type="ECO:0000256" key="2">
    <source>
        <dbReference type="SAM" id="MobiDB-lite"/>
    </source>
</evidence>
<dbReference type="InterPro" id="IPR039757">
    <property type="entry name" value="EIF2D"/>
</dbReference>
<evidence type="ECO:0000256" key="1">
    <source>
        <dbReference type="ARBA" id="ARBA00022540"/>
    </source>
</evidence>
<organism evidence="4 5">
    <name type="scientific">Anabarilius grahami</name>
    <name type="common">Kanglang fish</name>
    <name type="synonym">Barilius grahami</name>
    <dbReference type="NCBI Taxonomy" id="495550"/>
    <lineage>
        <taxon>Eukaryota</taxon>
        <taxon>Metazoa</taxon>
        <taxon>Chordata</taxon>
        <taxon>Craniata</taxon>
        <taxon>Vertebrata</taxon>
        <taxon>Euteleostomi</taxon>
        <taxon>Actinopterygii</taxon>
        <taxon>Neopterygii</taxon>
        <taxon>Teleostei</taxon>
        <taxon>Ostariophysi</taxon>
        <taxon>Cypriniformes</taxon>
        <taxon>Xenocyprididae</taxon>
        <taxon>Xenocypridinae</taxon>
        <taxon>Xenocypridinae incertae sedis</taxon>
        <taxon>Anabarilius</taxon>
    </lineage>
</organism>